<organism evidence="2 3">
    <name type="scientific">Candidatus Onthocola gallistercoris</name>
    <dbReference type="NCBI Taxonomy" id="2840876"/>
    <lineage>
        <taxon>Bacteria</taxon>
        <taxon>Bacillati</taxon>
        <taxon>Bacillota</taxon>
        <taxon>Bacilli</taxon>
        <taxon>Candidatus Onthocola</taxon>
    </lineage>
</organism>
<dbReference type="AlphaFoldDB" id="A0A9D1HFL0"/>
<accession>A0A9D1HFL0</accession>
<dbReference type="InterPro" id="IPR050282">
    <property type="entry name" value="Cycloisomerase_2"/>
</dbReference>
<protein>
    <submittedName>
        <fullName evidence="2">Lactonase family protein</fullName>
    </submittedName>
</protein>
<comment type="similarity">
    <text evidence="1">Belongs to the cycloisomerase 2 family.</text>
</comment>
<reference evidence="2" key="1">
    <citation type="submission" date="2020-10" db="EMBL/GenBank/DDBJ databases">
        <authorList>
            <person name="Gilroy R."/>
        </authorList>
    </citation>
    <scope>NUCLEOTIDE SEQUENCE</scope>
    <source>
        <strain evidence="2">CHK187-14744</strain>
    </source>
</reference>
<dbReference type="GO" id="GO:0017057">
    <property type="term" value="F:6-phosphogluconolactonase activity"/>
    <property type="evidence" value="ECO:0007669"/>
    <property type="project" value="TreeGrafter"/>
</dbReference>
<name>A0A9D1HFL0_9FIRM</name>
<dbReference type="Gene3D" id="2.130.10.10">
    <property type="entry name" value="YVTN repeat-like/Quinoprotein amine dehydrogenase"/>
    <property type="match status" value="1"/>
</dbReference>
<evidence type="ECO:0000313" key="3">
    <source>
        <dbReference type="Proteomes" id="UP000824164"/>
    </source>
</evidence>
<dbReference type="GO" id="GO:0005829">
    <property type="term" value="C:cytosol"/>
    <property type="evidence" value="ECO:0007669"/>
    <property type="project" value="TreeGrafter"/>
</dbReference>
<dbReference type="InterPro" id="IPR011048">
    <property type="entry name" value="Haem_d1_sf"/>
</dbReference>
<dbReference type="Proteomes" id="UP000824164">
    <property type="component" value="Unassembled WGS sequence"/>
</dbReference>
<dbReference type="EMBL" id="DVLT01000001">
    <property type="protein sequence ID" value="HIU01680.1"/>
    <property type="molecule type" value="Genomic_DNA"/>
</dbReference>
<evidence type="ECO:0000256" key="1">
    <source>
        <dbReference type="ARBA" id="ARBA00005564"/>
    </source>
</evidence>
<dbReference type="SUPFAM" id="SSF51004">
    <property type="entry name" value="C-terminal (heme d1) domain of cytochrome cd1-nitrite reductase"/>
    <property type="match status" value="1"/>
</dbReference>
<dbReference type="Pfam" id="PF10282">
    <property type="entry name" value="Lactonase"/>
    <property type="match status" value="1"/>
</dbReference>
<gene>
    <name evidence="2" type="ORF">IAB63_00310</name>
</gene>
<dbReference type="InterPro" id="IPR015943">
    <property type="entry name" value="WD40/YVTN_repeat-like_dom_sf"/>
</dbReference>
<dbReference type="InterPro" id="IPR019405">
    <property type="entry name" value="Lactonase_7-beta_prop"/>
</dbReference>
<proteinExistence type="inferred from homology"/>
<comment type="caution">
    <text evidence="2">The sequence shown here is derived from an EMBL/GenBank/DDBJ whole genome shotgun (WGS) entry which is preliminary data.</text>
</comment>
<sequence>MDKYVAYVGSYTRGESKGIYIFDVDVKNAVFKERGFFEIDNPSFLTISQDGKYLYSDCDEGVAAFRILEDGGLELINKHSIQGLRPCYLRTDKKNHYLVSAGYYDGKLTVSRLNEDGSVGEVTDEIFMKSMQTVISNRNNRCHVNCATFTPDEKYLMAVDLGMDQIKVYDFDHSTGKIRLRDIIRCELDSGPRHIVFSNDHKYIYMTHENANMVSEYSYDSNGPKFRKLCQQSTLPAKFTGENCAVTLKITDDDQYLFVTNSGDNSVAIFKITETRELEQMCVLPVSGVYPRDIYVFPDKQHFVTVNQDSNSLTTFGVNYEKGYIYMSRQPVHVPMPTCIAVKKFS</sequence>
<dbReference type="PANTHER" id="PTHR30344">
    <property type="entry name" value="6-PHOSPHOGLUCONOLACTONASE-RELATED"/>
    <property type="match status" value="1"/>
</dbReference>
<reference evidence="2" key="2">
    <citation type="journal article" date="2021" name="PeerJ">
        <title>Extensive microbial diversity within the chicken gut microbiome revealed by metagenomics and culture.</title>
        <authorList>
            <person name="Gilroy R."/>
            <person name="Ravi A."/>
            <person name="Getino M."/>
            <person name="Pursley I."/>
            <person name="Horton D.L."/>
            <person name="Alikhan N.F."/>
            <person name="Baker D."/>
            <person name="Gharbi K."/>
            <person name="Hall N."/>
            <person name="Watson M."/>
            <person name="Adriaenssens E.M."/>
            <person name="Foster-Nyarko E."/>
            <person name="Jarju S."/>
            <person name="Secka A."/>
            <person name="Antonio M."/>
            <person name="Oren A."/>
            <person name="Chaudhuri R.R."/>
            <person name="La Ragione R."/>
            <person name="Hildebrand F."/>
            <person name="Pallen M.J."/>
        </authorList>
    </citation>
    <scope>NUCLEOTIDE SEQUENCE</scope>
    <source>
        <strain evidence="2">CHK187-14744</strain>
    </source>
</reference>
<dbReference type="PANTHER" id="PTHR30344:SF1">
    <property type="entry name" value="6-PHOSPHOGLUCONOLACTONASE"/>
    <property type="match status" value="1"/>
</dbReference>
<evidence type="ECO:0000313" key="2">
    <source>
        <dbReference type="EMBL" id="HIU01680.1"/>
    </source>
</evidence>